<reference evidence="2" key="1">
    <citation type="submission" date="2016-05" db="EMBL/GenBank/DDBJ databases">
        <authorList>
            <person name="Wang W."/>
            <person name="Zhu L."/>
        </authorList>
    </citation>
    <scope>NUCLEOTIDE SEQUENCE [LARGE SCALE GENOMIC DNA]</scope>
    <source>
        <strain evidence="2">W-2</strain>
    </source>
</reference>
<dbReference type="Proteomes" id="UP000078290">
    <property type="component" value="Unassembled WGS sequence"/>
</dbReference>
<evidence type="ECO:0000313" key="1">
    <source>
        <dbReference type="EMBL" id="OAT71300.1"/>
    </source>
</evidence>
<proteinExistence type="predicted"/>
<accession>A0A1B7KMQ9</accession>
<dbReference type="RefSeq" id="WP_064553263.1">
    <property type="nucleotide sequence ID" value="NZ_LXMA01000043.1"/>
</dbReference>
<evidence type="ECO:0000313" key="2">
    <source>
        <dbReference type="Proteomes" id="UP000078290"/>
    </source>
</evidence>
<dbReference type="AlphaFoldDB" id="A0A1B7KMQ9"/>
<protein>
    <recommendedName>
        <fullName evidence="3">Phage protein</fullName>
    </recommendedName>
</protein>
<organism evidence="1 2">
    <name type="scientific">Parageobacillus thermoglucosidasius</name>
    <name type="common">Geobacillus thermoglucosidasius</name>
    <dbReference type="NCBI Taxonomy" id="1426"/>
    <lineage>
        <taxon>Bacteria</taxon>
        <taxon>Bacillati</taxon>
        <taxon>Bacillota</taxon>
        <taxon>Bacilli</taxon>
        <taxon>Bacillales</taxon>
        <taxon>Anoxybacillaceae</taxon>
        <taxon>Parageobacillus</taxon>
    </lineage>
</organism>
<comment type="caution">
    <text evidence="1">The sequence shown here is derived from an EMBL/GenBank/DDBJ whole genome shotgun (WGS) entry which is preliminary data.</text>
</comment>
<dbReference type="EMBL" id="LXMA01000043">
    <property type="protein sequence ID" value="OAT71300.1"/>
    <property type="molecule type" value="Genomic_DNA"/>
</dbReference>
<gene>
    <name evidence="1" type="ORF">A7K69_14520</name>
</gene>
<dbReference type="OrthoDB" id="2697213at2"/>
<name>A0A1B7KMQ9_PARTM</name>
<sequence>MKDNTFLHVQELGFLDDAFCCVEYIHDALVNNDYASAKIKISELQFLIEKLQEIEMKKARRAQLMEIINEMRKRGIQIDFVSRLQ</sequence>
<evidence type="ECO:0008006" key="3">
    <source>
        <dbReference type="Google" id="ProtNLM"/>
    </source>
</evidence>